<dbReference type="Gene3D" id="1.20.1250.20">
    <property type="entry name" value="MFS general substrate transporter like domains"/>
    <property type="match status" value="1"/>
</dbReference>
<dbReference type="PANTHER" id="PTHR42910:SF1">
    <property type="entry name" value="MAJOR FACILITATOR SUPERFAMILY (MFS) PROFILE DOMAIN-CONTAINING PROTEIN"/>
    <property type="match status" value="1"/>
</dbReference>
<gene>
    <name evidence="6" type="ORF">SAMN05444171_6320</name>
</gene>
<evidence type="ECO:0000256" key="2">
    <source>
        <dbReference type="ARBA" id="ARBA00022989"/>
    </source>
</evidence>
<evidence type="ECO:0000313" key="6">
    <source>
        <dbReference type="EMBL" id="SEE11909.1"/>
    </source>
</evidence>
<sequence length="403" mass="41798">MSLPTLTTDQRIPELTRARTFAMAVCAGIAVANIYYNQPLLGLIEANYPNSSVIGLIPTATQFGYAVGLLLLVPLGDLVERRRLIAVQFAVLAAALAFAALAPSTLALIAASLILGVAATVAQQIVPFAATLADDRTRGAAVGTVVSGILGGILLSRTIAGFVGSHFGWREMFWLGAPLALGAAALVRLILPRHHPTQTIGYAAALRSLVHLLIEEPALRLAAATQAMLFASFIAFWTVLSLHLQEPAFGLGPEIAGLFGIIGASGILAAPLAGRVADKRGPHLVIAIAAAISLSSWVAFAGWNTVAGLTVGVVLLDVGVNAALVSNQHLIFALRPEARSRLNTVFMTAMFIGGSLGSLGASWAYAHLSWLGVCGYGAALGTAGLLLQLPTLLPPTGRKVSHH</sequence>
<evidence type="ECO:0000256" key="3">
    <source>
        <dbReference type="ARBA" id="ARBA00023136"/>
    </source>
</evidence>
<feature type="domain" description="Major facilitator superfamily (MFS) profile" evidence="5">
    <location>
        <begin position="1"/>
        <end position="403"/>
    </location>
</feature>
<dbReference type="RefSeq" id="WP_074827419.1">
    <property type="nucleotide sequence ID" value="NZ_FNTI01000001.1"/>
</dbReference>
<feature type="transmembrane region" description="Helical" evidence="4">
    <location>
        <begin position="255"/>
        <end position="274"/>
    </location>
</feature>
<dbReference type="SUPFAM" id="SSF103473">
    <property type="entry name" value="MFS general substrate transporter"/>
    <property type="match status" value="1"/>
</dbReference>
<evidence type="ECO:0000256" key="1">
    <source>
        <dbReference type="ARBA" id="ARBA00022692"/>
    </source>
</evidence>
<protein>
    <submittedName>
        <fullName evidence="6">Predicted arabinose efflux permease, MFS family</fullName>
    </submittedName>
</protein>
<feature type="transmembrane region" description="Helical" evidence="4">
    <location>
        <begin position="306"/>
        <end position="324"/>
    </location>
</feature>
<evidence type="ECO:0000259" key="5">
    <source>
        <dbReference type="PROSITE" id="PS50850"/>
    </source>
</evidence>
<dbReference type="InterPro" id="IPR036259">
    <property type="entry name" value="MFS_trans_sf"/>
</dbReference>
<dbReference type="Proteomes" id="UP000183208">
    <property type="component" value="Unassembled WGS sequence"/>
</dbReference>
<keyword evidence="1 4" id="KW-0812">Transmembrane</keyword>
<feature type="transmembrane region" description="Helical" evidence="4">
    <location>
        <begin position="221"/>
        <end position="243"/>
    </location>
</feature>
<evidence type="ECO:0000313" key="7">
    <source>
        <dbReference type="Proteomes" id="UP000183208"/>
    </source>
</evidence>
<feature type="transmembrane region" description="Helical" evidence="4">
    <location>
        <begin position="140"/>
        <end position="160"/>
    </location>
</feature>
<feature type="transmembrane region" description="Helical" evidence="4">
    <location>
        <begin position="370"/>
        <end position="389"/>
    </location>
</feature>
<feature type="transmembrane region" description="Helical" evidence="4">
    <location>
        <begin position="84"/>
        <end position="102"/>
    </location>
</feature>
<feature type="transmembrane region" description="Helical" evidence="4">
    <location>
        <begin position="172"/>
        <end position="191"/>
    </location>
</feature>
<keyword evidence="2 4" id="KW-1133">Transmembrane helix</keyword>
<dbReference type="AlphaFoldDB" id="A0A1M7FUN1"/>
<keyword evidence="3 4" id="KW-0472">Membrane</keyword>
<dbReference type="InterPro" id="IPR011701">
    <property type="entry name" value="MFS"/>
</dbReference>
<proteinExistence type="predicted"/>
<dbReference type="PROSITE" id="PS50850">
    <property type="entry name" value="MFS"/>
    <property type="match status" value="1"/>
</dbReference>
<feature type="transmembrane region" description="Helical" evidence="4">
    <location>
        <begin position="108"/>
        <end position="133"/>
    </location>
</feature>
<name>A0A1M7FUN1_9BRAD</name>
<feature type="transmembrane region" description="Helical" evidence="4">
    <location>
        <begin position="345"/>
        <end position="364"/>
    </location>
</feature>
<dbReference type="PANTHER" id="PTHR42910">
    <property type="entry name" value="TRANSPORTER SCO4007-RELATED"/>
    <property type="match status" value="1"/>
</dbReference>
<dbReference type="InterPro" id="IPR020846">
    <property type="entry name" value="MFS_dom"/>
</dbReference>
<feature type="transmembrane region" description="Helical" evidence="4">
    <location>
        <begin position="20"/>
        <end position="36"/>
    </location>
</feature>
<dbReference type="EMBL" id="FNTI01000001">
    <property type="protein sequence ID" value="SEE11909.1"/>
    <property type="molecule type" value="Genomic_DNA"/>
</dbReference>
<feature type="transmembrane region" description="Helical" evidence="4">
    <location>
        <begin position="48"/>
        <end position="72"/>
    </location>
</feature>
<evidence type="ECO:0000256" key="4">
    <source>
        <dbReference type="SAM" id="Phobius"/>
    </source>
</evidence>
<dbReference type="GO" id="GO:0022857">
    <property type="term" value="F:transmembrane transporter activity"/>
    <property type="evidence" value="ECO:0007669"/>
    <property type="project" value="InterPro"/>
</dbReference>
<dbReference type="Pfam" id="PF07690">
    <property type="entry name" value="MFS_1"/>
    <property type="match status" value="1"/>
</dbReference>
<feature type="transmembrane region" description="Helical" evidence="4">
    <location>
        <begin position="281"/>
        <end position="300"/>
    </location>
</feature>
<accession>A0A1M7FUN1</accession>
<dbReference type="OrthoDB" id="9815356at2"/>
<reference evidence="6 7" key="1">
    <citation type="submission" date="2016-10" db="EMBL/GenBank/DDBJ databases">
        <authorList>
            <person name="de Groot N.N."/>
        </authorList>
    </citation>
    <scope>NUCLEOTIDE SEQUENCE [LARGE SCALE GENOMIC DNA]</scope>
    <source>
        <strain evidence="6 7">GAS522</strain>
    </source>
</reference>
<dbReference type="CDD" id="cd17324">
    <property type="entry name" value="MFS_NepI_like"/>
    <property type="match status" value="1"/>
</dbReference>
<organism evidence="6 7">
    <name type="scientific">Bradyrhizobium lablabi</name>
    <dbReference type="NCBI Taxonomy" id="722472"/>
    <lineage>
        <taxon>Bacteria</taxon>
        <taxon>Pseudomonadati</taxon>
        <taxon>Pseudomonadota</taxon>
        <taxon>Alphaproteobacteria</taxon>
        <taxon>Hyphomicrobiales</taxon>
        <taxon>Nitrobacteraceae</taxon>
        <taxon>Bradyrhizobium</taxon>
    </lineage>
</organism>